<organism evidence="1 2">
    <name type="scientific">Caerostris extrusa</name>
    <name type="common">Bark spider</name>
    <name type="synonym">Caerostris bankana</name>
    <dbReference type="NCBI Taxonomy" id="172846"/>
    <lineage>
        <taxon>Eukaryota</taxon>
        <taxon>Metazoa</taxon>
        <taxon>Ecdysozoa</taxon>
        <taxon>Arthropoda</taxon>
        <taxon>Chelicerata</taxon>
        <taxon>Arachnida</taxon>
        <taxon>Araneae</taxon>
        <taxon>Araneomorphae</taxon>
        <taxon>Entelegynae</taxon>
        <taxon>Araneoidea</taxon>
        <taxon>Araneidae</taxon>
        <taxon>Caerostris</taxon>
    </lineage>
</organism>
<keyword evidence="2" id="KW-1185">Reference proteome</keyword>
<comment type="caution">
    <text evidence="1">The sequence shown here is derived from an EMBL/GenBank/DDBJ whole genome shotgun (WGS) entry which is preliminary data.</text>
</comment>
<gene>
    <name evidence="1" type="ORF">CEXT_692331</name>
</gene>
<proteinExistence type="predicted"/>
<dbReference type="EMBL" id="BPLR01019004">
    <property type="protein sequence ID" value="GIZ03855.1"/>
    <property type="molecule type" value="Genomic_DNA"/>
</dbReference>
<sequence>MKGINSEEETIFVKGVLYLGVSIDVHISASSTMTVQFELTIRQRYTTLHNIKEGYPLYSTYYRGRIQWTRINHINPVWDALGRHVAVHNLTSQELIMVKQLRINKDSSFLLIAYFT</sequence>
<dbReference type="AlphaFoldDB" id="A0AAV4Y9Z3"/>
<name>A0AAV4Y9Z3_CAEEX</name>
<evidence type="ECO:0000313" key="2">
    <source>
        <dbReference type="Proteomes" id="UP001054945"/>
    </source>
</evidence>
<accession>A0AAV4Y9Z3</accession>
<protein>
    <submittedName>
        <fullName evidence="1">Uncharacterized protein</fullName>
    </submittedName>
</protein>
<evidence type="ECO:0000313" key="1">
    <source>
        <dbReference type="EMBL" id="GIZ03855.1"/>
    </source>
</evidence>
<reference evidence="1 2" key="1">
    <citation type="submission" date="2021-06" db="EMBL/GenBank/DDBJ databases">
        <title>Caerostris extrusa draft genome.</title>
        <authorList>
            <person name="Kono N."/>
            <person name="Arakawa K."/>
        </authorList>
    </citation>
    <scope>NUCLEOTIDE SEQUENCE [LARGE SCALE GENOMIC DNA]</scope>
</reference>
<dbReference type="Proteomes" id="UP001054945">
    <property type="component" value="Unassembled WGS sequence"/>
</dbReference>